<dbReference type="EMBL" id="BSUK01000001">
    <property type="protein sequence ID" value="GMA26629.1"/>
    <property type="molecule type" value="Genomic_DNA"/>
</dbReference>
<feature type="compositionally biased region" description="Basic and acidic residues" evidence="1">
    <location>
        <begin position="16"/>
        <end position="29"/>
    </location>
</feature>
<evidence type="ECO:0000313" key="2">
    <source>
        <dbReference type="EMBL" id="GMA26629.1"/>
    </source>
</evidence>
<evidence type="ECO:0000313" key="3">
    <source>
        <dbReference type="Proteomes" id="UP001157091"/>
    </source>
</evidence>
<feature type="region of interest" description="Disordered" evidence="1">
    <location>
        <begin position="90"/>
        <end position="128"/>
    </location>
</feature>
<evidence type="ECO:0000256" key="1">
    <source>
        <dbReference type="SAM" id="MobiDB-lite"/>
    </source>
</evidence>
<accession>A0ABQ6IAB3</accession>
<comment type="caution">
    <text evidence="2">The sequence shown here is derived from an EMBL/GenBank/DDBJ whole genome shotgun (WGS) entry which is preliminary data.</text>
</comment>
<feature type="compositionally biased region" description="Basic and acidic residues" evidence="1">
    <location>
        <begin position="151"/>
        <end position="170"/>
    </location>
</feature>
<name>A0ABQ6IAB3_9MICO</name>
<sequence length="280" mass="29195">MADLAGSAPPTAQGRAVDHDAGAHTLADRDDQEPVAVGAAEGVLAERGDVGVVRDVHRKAQPLRQLRGERHPVPAAVGGLDHDAVRVDDAGRADADADDGLGRRCEQEADEAREEVDHVGAGPALDGELLPVDEVTGQGRDRAVHHGAVGEVHRDDLEGVSAHPDEDGRLPDPLAGAHTELFDESLGDERRDEVGDGDAREAGGSRQVGARRRALVEEVAQDERPVVGPSVLGEHLGARTERASEPSPGAPAPVTVVVIAVSRPSLRSVVNFSPVTVSIP</sequence>
<feature type="region of interest" description="Disordered" evidence="1">
    <location>
        <begin position="65"/>
        <end position="84"/>
    </location>
</feature>
<protein>
    <submittedName>
        <fullName evidence="2">Uncharacterized protein</fullName>
    </submittedName>
</protein>
<dbReference type="Proteomes" id="UP001157091">
    <property type="component" value="Unassembled WGS sequence"/>
</dbReference>
<keyword evidence="3" id="KW-1185">Reference proteome</keyword>
<gene>
    <name evidence="2" type="ORF">GCM10025864_43880</name>
</gene>
<feature type="compositionally biased region" description="Basic and acidic residues" evidence="1">
    <location>
        <begin position="90"/>
        <end position="107"/>
    </location>
</feature>
<feature type="compositionally biased region" description="Basic and acidic residues" evidence="1">
    <location>
        <begin position="187"/>
        <end position="203"/>
    </location>
</feature>
<feature type="region of interest" description="Disordered" evidence="1">
    <location>
        <begin position="1"/>
        <end position="34"/>
    </location>
</feature>
<reference evidence="3" key="1">
    <citation type="journal article" date="2019" name="Int. J. Syst. Evol. Microbiol.">
        <title>The Global Catalogue of Microorganisms (GCM) 10K type strain sequencing project: providing services to taxonomists for standard genome sequencing and annotation.</title>
        <authorList>
            <consortium name="The Broad Institute Genomics Platform"/>
            <consortium name="The Broad Institute Genome Sequencing Center for Infectious Disease"/>
            <person name="Wu L."/>
            <person name="Ma J."/>
        </authorList>
    </citation>
    <scope>NUCLEOTIDE SEQUENCE [LARGE SCALE GENOMIC DNA]</scope>
    <source>
        <strain evidence="3">NBRC 106348</strain>
    </source>
</reference>
<organism evidence="2 3">
    <name type="scientific">Luteimicrobium album</name>
    <dbReference type="NCBI Taxonomy" id="1054550"/>
    <lineage>
        <taxon>Bacteria</taxon>
        <taxon>Bacillati</taxon>
        <taxon>Actinomycetota</taxon>
        <taxon>Actinomycetes</taxon>
        <taxon>Micrococcales</taxon>
        <taxon>Luteimicrobium</taxon>
    </lineage>
</organism>
<feature type="region of interest" description="Disordered" evidence="1">
    <location>
        <begin position="146"/>
        <end position="211"/>
    </location>
</feature>
<feature type="region of interest" description="Disordered" evidence="1">
    <location>
        <begin position="225"/>
        <end position="251"/>
    </location>
</feature>
<proteinExistence type="predicted"/>